<dbReference type="EMBL" id="JAFLVX010000007">
    <property type="protein sequence ID" value="MBO0475864.1"/>
    <property type="molecule type" value="Genomic_DNA"/>
</dbReference>
<dbReference type="RefSeq" id="WP_206964671.1">
    <property type="nucleotide sequence ID" value="NZ_JAFLVX010000007.1"/>
</dbReference>
<dbReference type="Gene3D" id="1.25.40.10">
    <property type="entry name" value="Tetratricopeptide repeat domain"/>
    <property type="match status" value="1"/>
</dbReference>
<evidence type="ECO:0000313" key="3">
    <source>
        <dbReference type="Proteomes" id="UP000664857"/>
    </source>
</evidence>
<evidence type="ECO:0000313" key="2">
    <source>
        <dbReference type="EMBL" id="MBO0475864.1"/>
    </source>
</evidence>
<keyword evidence="1" id="KW-0175">Coiled coil</keyword>
<reference evidence="2 3" key="1">
    <citation type="submission" date="2021-03" db="EMBL/GenBank/DDBJ databases">
        <title>Enterococcal diversity collection.</title>
        <authorList>
            <person name="Gilmore M.S."/>
            <person name="Schwartzman J."/>
            <person name="Van Tyne D."/>
            <person name="Martin M."/>
            <person name="Earl A.M."/>
            <person name="Manson A.L."/>
            <person name="Straub T."/>
            <person name="Salamzade R."/>
            <person name="Saavedra J."/>
            <person name="Lebreton F."/>
            <person name="Prichula J."/>
            <person name="Schaufler K."/>
            <person name="Gaca A."/>
            <person name="Sgardioli B."/>
            <person name="Wagenaar J."/>
            <person name="Strong T."/>
        </authorList>
    </citation>
    <scope>NUCLEOTIDE SEQUENCE [LARGE SCALE GENOMIC DNA]</scope>
    <source>
        <strain evidence="2 3">DIV0080</strain>
    </source>
</reference>
<gene>
    <name evidence="2" type="ORF">DOK76_02200</name>
</gene>
<evidence type="ECO:0000256" key="1">
    <source>
        <dbReference type="SAM" id="Coils"/>
    </source>
</evidence>
<feature type="coiled-coil region" evidence="1">
    <location>
        <begin position="47"/>
        <end position="74"/>
    </location>
</feature>
<dbReference type="Proteomes" id="UP000664857">
    <property type="component" value="Unassembled WGS sequence"/>
</dbReference>
<dbReference type="SUPFAM" id="SSF48452">
    <property type="entry name" value="TPR-like"/>
    <property type="match status" value="1"/>
</dbReference>
<protein>
    <recommendedName>
        <fullName evidence="4">Tetratricopeptide repeat protein</fullName>
    </recommendedName>
</protein>
<proteinExistence type="predicted"/>
<keyword evidence="3" id="KW-1185">Reference proteome</keyword>
<sequence length="306" mass="35773">MIELPELFERHMTLGKQAVKDGNLEEARSHFEDAYGLKDDMEANVSLVNVLVALKEYQEAYDILKEKKKVYLEETSYQGIYFQVLLHLKLFLDIEKLFVSYQGEDYETLKKDYTLVRDYQLLTNKEFYTELVTSLKSLEIGPVGRERVLLNKLNYLPKKEAVDVIKELLLREDVSIFIRSGLLQHLVQLELSEPVMILTIKGEKKEVIPKELPLMKELYQDNQVVSGLRAYFEQNNPSLIEEIEKMLKLYLGCLYPFSNDLMKPEEEWLNLYKLKYGNLNNADISKEVLWLQEKLDKEVSSLLSNG</sequence>
<comment type="caution">
    <text evidence="2">The sequence shown here is derived from an EMBL/GenBank/DDBJ whole genome shotgun (WGS) entry which is preliminary data.</text>
</comment>
<name>A0ABS3HQ46_9ENTE</name>
<dbReference type="InterPro" id="IPR011990">
    <property type="entry name" value="TPR-like_helical_dom_sf"/>
</dbReference>
<accession>A0ABS3HQ46</accession>
<evidence type="ECO:0008006" key="4">
    <source>
        <dbReference type="Google" id="ProtNLM"/>
    </source>
</evidence>
<organism evidence="2 3">
    <name type="scientific">Candidatus Vagococcus giribetii</name>
    <dbReference type="NCBI Taxonomy" id="2230876"/>
    <lineage>
        <taxon>Bacteria</taxon>
        <taxon>Bacillati</taxon>
        <taxon>Bacillota</taxon>
        <taxon>Bacilli</taxon>
        <taxon>Lactobacillales</taxon>
        <taxon>Enterococcaceae</taxon>
        <taxon>Vagococcus</taxon>
    </lineage>
</organism>